<keyword evidence="5 7" id="KW-1133">Transmembrane helix</keyword>
<dbReference type="Pfam" id="PF00528">
    <property type="entry name" value="BPD_transp_1"/>
    <property type="match status" value="1"/>
</dbReference>
<comment type="subcellular location">
    <subcellularLocation>
        <location evidence="1">Cell membrane</location>
        <topology evidence="1">Multi-pass membrane protein</topology>
    </subcellularLocation>
</comment>
<evidence type="ECO:0000256" key="2">
    <source>
        <dbReference type="ARBA" id="ARBA00022448"/>
    </source>
</evidence>
<feature type="domain" description="ABC transmembrane type-1" evidence="8">
    <location>
        <begin position="62"/>
        <end position="251"/>
    </location>
</feature>
<evidence type="ECO:0000313" key="9">
    <source>
        <dbReference type="EMBL" id="SVA89356.1"/>
    </source>
</evidence>
<keyword evidence="3" id="KW-1003">Cell membrane</keyword>
<feature type="transmembrane region" description="Helical" evidence="7">
    <location>
        <begin position="64"/>
        <end position="90"/>
    </location>
</feature>
<feature type="transmembrane region" description="Helical" evidence="7">
    <location>
        <begin position="231"/>
        <end position="251"/>
    </location>
</feature>
<keyword evidence="6 7" id="KW-0472">Membrane</keyword>
<evidence type="ECO:0000256" key="1">
    <source>
        <dbReference type="ARBA" id="ARBA00004651"/>
    </source>
</evidence>
<evidence type="ECO:0000256" key="6">
    <source>
        <dbReference type="ARBA" id="ARBA00023136"/>
    </source>
</evidence>
<proteinExistence type="predicted"/>
<keyword evidence="2" id="KW-0813">Transport</keyword>
<dbReference type="EMBL" id="UINC01021558">
    <property type="protein sequence ID" value="SVA89356.1"/>
    <property type="molecule type" value="Genomic_DNA"/>
</dbReference>
<protein>
    <recommendedName>
        <fullName evidence="8">ABC transmembrane type-1 domain-containing protein</fullName>
    </recommendedName>
</protein>
<keyword evidence="4 7" id="KW-0812">Transmembrane</keyword>
<organism evidence="9">
    <name type="scientific">marine metagenome</name>
    <dbReference type="NCBI Taxonomy" id="408172"/>
    <lineage>
        <taxon>unclassified sequences</taxon>
        <taxon>metagenomes</taxon>
        <taxon>ecological metagenomes</taxon>
    </lineage>
</organism>
<accession>A0A381ZJC4</accession>
<dbReference type="PANTHER" id="PTHR43386">
    <property type="entry name" value="OLIGOPEPTIDE TRANSPORT SYSTEM PERMEASE PROTEIN APPC"/>
    <property type="match status" value="1"/>
</dbReference>
<dbReference type="InterPro" id="IPR000515">
    <property type="entry name" value="MetI-like"/>
</dbReference>
<evidence type="ECO:0000256" key="5">
    <source>
        <dbReference type="ARBA" id="ARBA00022989"/>
    </source>
</evidence>
<dbReference type="SUPFAM" id="SSF161098">
    <property type="entry name" value="MetI-like"/>
    <property type="match status" value="1"/>
</dbReference>
<dbReference type="AlphaFoldDB" id="A0A381ZJC4"/>
<dbReference type="GO" id="GO:0055085">
    <property type="term" value="P:transmembrane transport"/>
    <property type="evidence" value="ECO:0007669"/>
    <property type="project" value="InterPro"/>
</dbReference>
<dbReference type="Gene3D" id="1.10.3720.10">
    <property type="entry name" value="MetI-like"/>
    <property type="match status" value="1"/>
</dbReference>
<name>A0A381ZJC4_9ZZZZ</name>
<evidence type="ECO:0000256" key="3">
    <source>
        <dbReference type="ARBA" id="ARBA00022475"/>
    </source>
</evidence>
<evidence type="ECO:0000259" key="8">
    <source>
        <dbReference type="PROSITE" id="PS50928"/>
    </source>
</evidence>
<dbReference type="GO" id="GO:0005886">
    <property type="term" value="C:plasma membrane"/>
    <property type="evidence" value="ECO:0007669"/>
    <property type="project" value="UniProtKB-SubCell"/>
</dbReference>
<feature type="transmembrane region" description="Helical" evidence="7">
    <location>
        <begin position="110"/>
        <end position="135"/>
    </location>
</feature>
<gene>
    <name evidence="9" type="ORF">METZ01_LOCUS142210</name>
</gene>
<dbReference type="PROSITE" id="PS50928">
    <property type="entry name" value="ABC_TM1"/>
    <property type="match status" value="1"/>
</dbReference>
<dbReference type="InterPro" id="IPR035906">
    <property type="entry name" value="MetI-like_sf"/>
</dbReference>
<dbReference type="PANTHER" id="PTHR43386:SF1">
    <property type="entry name" value="D,D-DIPEPTIDE TRANSPORT SYSTEM PERMEASE PROTEIN DDPC-RELATED"/>
    <property type="match status" value="1"/>
</dbReference>
<feature type="transmembrane region" description="Helical" evidence="7">
    <location>
        <begin position="171"/>
        <end position="197"/>
    </location>
</feature>
<evidence type="ECO:0000256" key="4">
    <source>
        <dbReference type="ARBA" id="ARBA00022692"/>
    </source>
</evidence>
<evidence type="ECO:0000256" key="7">
    <source>
        <dbReference type="SAM" id="Phobius"/>
    </source>
</evidence>
<dbReference type="CDD" id="cd06261">
    <property type="entry name" value="TM_PBP2"/>
    <property type="match status" value="1"/>
</dbReference>
<reference evidence="9" key="1">
    <citation type="submission" date="2018-05" db="EMBL/GenBank/DDBJ databases">
        <authorList>
            <person name="Lanie J.A."/>
            <person name="Ng W.-L."/>
            <person name="Kazmierczak K.M."/>
            <person name="Andrzejewski T.M."/>
            <person name="Davidsen T.M."/>
            <person name="Wayne K.J."/>
            <person name="Tettelin H."/>
            <person name="Glass J.I."/>
            <person name="Rusch D."/>
            <person name="Podicherti R."/>
            <person name="Tsui H.-C.T."/>
            <person name="Winkler M.E."/>
        </authorList>
    </citation>
    <scope>NUCLEOTIDE SEQUENCE</scope>
</reference>
<dbReference type="InterPro" id="IPR050366">
    <property type="entry name" value="BP-dependent_transpt_permease"/>
</dbReference>
<feature type="transmembrane region" description="Helical" evidence="7">
    <location>
        <begin position="6"/>
        <end position="25"/>
    </location>
</feature>
<sequence length="268" mass="29648">MGLIGLILVFSIIILSIGADLFAPFEPSKINIRDKLQNPSILHILGTDQLGRDLFSRVLYGGRIALKVALISIFISMLIGMIIGILAAIGKKWLDNFFLFIFDTIRSFPTIMFALAIVTLFGPSLETIILIVILTQSPIYARIVRTQTLMIINSEYIQAEKIMGINFIRLMIIHIIPNVIGPLFILASMDIPFVIAIEAGLSFLGMGVRPPIPSWGSILNDGYSFIDNSPWPLIAGGLPLIITTIGFTFLGERLRDLIDPKLKKNINL</sequence>